<name>A0ABR6TF84_9PSED</name>
<comment type="caution">
    <text evidence="1">The sequence shown here is derived from an EMBL/GenBank/DDBJ whole genome shotgun (WGS) entry which is preliminary data.</text>
</comment>
<dbReference type="EMBL" id="JAAXCZ010000018">
    <property type="protein sequence ID" value="MBC2384599.1"/>
    <property type="molecule type" value="Genomic_DNA"/>
</dbReference>
<evidence type="ECO:0000313" key="1">
    <source>
        <dbReference type="EMBL" id="MBC2384599.1"/>
    </source>
</evidence>
<organism evidence="1 2">
    <name type="scientific">Pseudomonas cremoris</name>
    <dbReference type="NCBI Taxonomy" id="2724178"/>
    <lineage>
        <taxon>Bacteria</taxon>
        <taxon>Pseudomonadati</taxon>
        <taxon>Pseudomonadota</taxon>
        <taxon>Gammaproteobacteria</taxon>
        <taxon>Pseudomonadales</taxon>
        <taxon>Pseudomonadaceae</taxon>
        <taxon>Pseudomonas</taxon>
    </lineage>
</organism>
<evidence type="ECO:0000313" key="2">
    <source>
        <dbReference type="Proteomes" id="UP000534677"/>
    </source>
</evidence>
<keyword evidence="2" id="KW-1185">Reference proteome</keyword>
<protein>
    <submittedName>
        <fullName evidence="1">Uncharacterized protein</fullName>
    </submittedName>
</protein>
<accession>A0ABR6TF84</accession>
<sequence>MSMNHAIKTAMTRHLTAKGYPTDDIRYSLSSCQGDGASFAGELDIVTLAKRLVPQYSEEIWKGLQLDEKLAINRISSCRYVHERSTSLSHDAKCVELTEAHELGGAAQRVAFHGLVQALEADIVDTGSELASLGYKIIEAYPSEEKLIRRFSRRNFRVEVYKFSDERYDIFGEATSTDELDLAIQEVLGGKIEALGLEVRIEMLDDDGEEISTLAMSVFEGFSRDSSISGLCPHSRSLVREAIVEARETYTKLLKPRLRQAA</sequence>
<proteinExistence type="predicted"/>
<reference evidence="1 2" key="1">
    <citation type="submission" date="2020-04" db="EMBL/GenBank/DDBJ databases">
        <title>Pseudomonas crami sp. nov., a novel proteolytic bacterial species isolated from cream.</title>
        <authorList>
            <person name="Hofmann K."/>
            <person name="Woller A."/>
            <person name="Huptas C."/>
            <person name="Wenning M."/>
            <person name="Scherer S."/>
            <person name="Doll E.V."/>
        </authorList>
    </citation>
    <scope>NUCLEOTIDE SEQUENCE [LARGE SCALE GENOMIC DNA]</scope>
    <source>
        <strain evidence="1 2">WS 5096</strain>
    </source>
</reference>
<gene>
    <name evidence="1" type="ORF">HF209_27010</name>
</gene>
<dbReference type="RefSeq" id="WP_185710104.1">
    <property type="nucleotide sequence ID" value="NZ_JAAXCZ010000018.1"/>
</dbReference>
<dbReference type="Proteomes" id="UP000534677">
    <property type="component" value="Unassembled WGS sequence"/>
</dbReference>